<dbReference type="Proteomes" id="UP001201273">
    <property type="component" value="Unassembled WGS sequence"/>
</dbReference>
<feature type="chain" id="PRO_5046511792" evidence="1">
    <location>
        <begin position="22"/>
        <end position="417"/>
    </location>
</feature>
<evidence type="ECO:0000313" key="3">
    <source>
        <dbReference type="Proteomes" id="UP001201273"/>
    </source>
</evidence>
<proteinExistence type="predicted"/>
<gene>
    <name evidence="2" type="ORF">K6Y31_19840</name>
</gene>
<sequence length="417" mass="44969">MKKTLIAVAVLAAAGAGSVYYVGEYTQQQVIALIEQTNQQENGVSAKLVNYDKGFLAAQSQIELTFEHPENAEQKWVLMVDGNTQHWPYKAVINSKVSVTDETSKEVVQKLFGTTAPFTAKDEINLLGQLQGHAQLAPIDLADGGNSVKMTPVSMTYSMNLNEMSGQSLIELASLDISSKDGEHFMFKGLEVDGDFAQIADSSLMTYDYLFKIAEAEVRTDDANADFTQVTMQTAFKQGLQANTLDTLVGLTVGNYVLMGDELLAFSNTAVELNVTGLDESALLELSRLQTNPEQIDEALAQQLLFDLVGKGANVSVSKLTSQTPWGDVNADLNINLPAGVIDETILMRGPQAALAYISGSANARLSNKFLEIPGIGDQLNVAIMMGVLAQKGEELVLEGSLKDGQLVVNDNTFPVM</sequence>
<keyword evidence="3" id="KW-1185">Reference proteome</keyword>
<dbReference type="InterPro" id="IPR010352">
    <property type="entry name" value="DUF945"/>
</dbReference>
<dbReference type="RefSeq" id="WP_233054778.1">
    <property type="nucleotide sequence ID" value="NZ_JAIMJA010000030.1"/>
</dbReference>
<protein>
    <submittedName>
        <fullName evidence="2">YdgA family protein</fullName>
    </submittedName>
</protein>
<accession>A0ABS8WFC5</accession>
<keyword evidence="1" id="KW-0732">Signal</keyword>
<reference evidence="2 3" key="1">
    <citation type="journal article" date="2022" name="Environ. Microbiol. Rep.">
        <title>Eco-phylogenetic analyses reveal divergent evolution of vitamin B12 metabolism in the marine bacterial family 'Psychromonadaceae'.</title>
        <authorList>
            <person name="Jin X."/>
            <person name="Yang Y."/>
            <person name="Cao H."/>
            <person name="Gao B."/>
            <person name="Zhao Z."/>
        </authorList>
    </citation>
    <scope>NUCLEOTIDE SEQUENCE [LARGE SCALE GENOMIC DNA]</scope>
    <source>
        <strain evidence="2 3">MKS20</strain>
    </source>
</reference>
<dbReference type="EMBL" id="JAIMJA010000030">
    <property type="protein sequence ID" value="MCE2597032.1"/>
    <property type="molecule type" value="Genomic_DNA"/>
</dbReference>
<evidence type="ECO:0000313" key="2">
    <source>
        <dbReference type="EMBL" id="MCE2597032.1"/>
    </source>
</evidence>
<comment type="caution">
    <text evidence="2">The sequence shown here is derived from an EMBL/GenBank/DDBJ whole genome shotgun (WGS) entry which is preliminary data.</text>
</comment>
<feature type="signal peptide" evidence="1">
    <location>
        <begin position="1"/>
        <end position="21"/>
    </location>
</feature>
<evidence type="ECO:0000256" key="1">
    <source>
        <dbReference type="SAM" id="SignalP"/>
    </source>
</evidence>
<name>A0ABS8WFC5_9GAMM</name>
<dbReference type="Pfam" id="PF06097">
    <property type="entry name" value="DUF945"/>
    <property type="match status" value="1"/>
</dbReference>
<organism evidence="2 3">
    <name type="scientific">Motilimonas cestriensis</name>
    <dbReference type="NCBI Taxonomy" id="2742685"/>
    <lineage>
        <taxon>Bacteria</taxon>
        <taxon>Pseudomonadati</taxon>
        <taxon>Pseudomonadota</taxon>
        <taxon>Gammaproteobacteria</taxon>
        <taxon>Alteromonadales</taxon>
        <taxon>Alteromonadales genera incertae sedis</taxon>
        <taxon>Motilimonas</taxon>
    </lineage>
</organism>